<dbReference type="AlphaFoldDB" id="A0A4S3KFV0"/>
<proteinExistence type="predicted"/>
<accession>A0A4S3KFV0</accession>
<feature type="chain" id="PRO_5020814675" description="Copper resistance protein" evidence="1">
    <location>
        <begin position="23"/>
        <end position="115"/>
    </location>
</feature>
<organism evidence="2 3">
    <name type="scientific">Rhodanobacter lindaniclasticus</name>
    <dbReference type="NCBI Taxonomy" id="75310"/>
    <lineage>
        <taxon>Bacteria</taxon>
        <taxon>Pseudomonadati</taxon>
        <taxon>Pseudomonadota</taxon>
        <taxon>Gammaproteobacteria</taxon>
        <taxon>Lysobacterales</taxon>
        <taxon>Rhodanobacteraceae</taxon>
        <taxon>Rhodanobacter</taxon>
    </lineage>
</organism>
<evidence type="ECO:0008006" key="4">
    <source>
        <dbReference type="Google" id="ProtNLM"/>
    </source>
</evidence>
<keyword evidence="3" id="KW-1185">Reference proteome</keyword>
<protein>
    <recommendedName>
        <fullName evidence="4">Copper resistance protein</fullName>
    </recommendedName>
</protein>
<keyword evidence="1" id="KW-0732">Signal</keyword>
<dbReference type="OrthoDB" id="5958670at2"/>
<comment type="caution">
    <text evidence="2">The sequence shown here is derived from an EMBL/GenBank/DDBJ whole genome shotgun (WGS) entry which is preliminary data.</text>
</comment>
<name>A0A4S3KFV0_9GAMM</name>
<evidence type="ECO:0000256" key="1">
    <source>
        <dbReference type="SAM" id="SignalP"/>
    </source>
</evidence>
<dbReference type="Proteomes" id="UP000306317">
    <property type="component" value="Unassembled WGS sequence"/>
</dbReference>
<evidence type="ECO:0000313" key="2">
    <source>
        <dbReference type="EMBL" id="THD07360.1"/>
    </source>
</evidence>
<reference evidence="2 3" key="1">
    <citation type="submission" date="2017-02" db="EMBL/GenBank/DDBJ databases">
        <title>Whole genome sequencing of Rhodanobacter lindaniclasticus DSM 17932.</title>
        <authorList>
            <person name="Kumar S."/>
            <person name="Patil P."/>
            <person name="Patil P.B."/>
        </authorList>
    </citation>
    <scope>NUCLEOTIDE SEQUENCE [LARGE SCALE GENOMIC DNA]</scope>
    <source>
        <strain evidence="2 3">DSM 17932</strain>
    </source>
</reference>
<dbReference type="EMBL" id="MWIO01000026">
    <property type="protein sequence ID" value="THD07360.1"/>
    <property type="molecule type" value="Genomic_DNA"/>
</dbReference>
<evidence type="ECO:0000313" key="3">
    <source>
        <dbReference type="Proteomes" id="UP000306317"/>
    </source>
</evidence>
<gene>
    <name evidence="2" type="ORF">B1991_08715</name>
</gene>
<feature type="signal peptide" evidence="1">
    <location>
        <begin position="1"/>
        <end position="22"/>
    </location>
</feature>
<sequence length="115" mass="11599">MAWLAWLILALAPVHGMPRLMADDAMQGAPVSSVTHTAEHGQHAMPAASDCCADHLPGQHDGMASAHCAAACGSMLPAVALVALVPVAPEPLHVSPPFAAAPSVVHATPLRPPAG</sequence>